<evidence type="ECO:0000256" key="1">
    <source>
        <dbReference type="ARBA" id="ARBA00004651"/>
    </source>
</evidence>
<dbReference type="InterPro" id="IPR036259">
    <property type="entry name" value="MFS_trans_sf"/>
</dbReference>
<dbReference type="InterPro" id="IPR011701">
    <property type="entry name" value="MFS"/>
</dbReference>
<feature type="domain" description="Major facilitator superfamily (MFS) profile" evidence="7">
    <location>
        <begin position="10"/>
        <end position="413"/>
    </location>
</feature>
<feature type="transmembrane region" description="Helical" evidence="6">
    <location>
        <begin position="227"/>
        <end position="248"/>
    </location>
</feature>
<feature type="transmembrane region" description="Helical" evidence="6">
    <location>
        <begin position="324"/>
        <end position="347"/>
    </location>
</feature>
<dbReference type="SUPFAM" id="SSF103473">
    <property type="entry name" value="MFS general substrate transporter"/>
    <property type="match status" value="1"/>
</dbReference>
<dbReference type="RefSeq" id="WP_007288933.1">
    <property type="nucleotide sequence ID" value="NZ_AAWL01000005.1"/>
</dbReference>
<evidence type="ECO:0000256" key="5">
    <source>
        <dbReference type="ARBA" id="ARBA00023136"/>
    </source>
</evidence>
<dbReference type="PROSITE" id="PS50850">
    <property type="entry name" value="MFS"/>
    <property type="match status" value="1"/>
</dbReference>
<dbReference type="Gene3D" id="1.20.1250.20">
    <property type="entry name" value="MFS general substrate transporter like domains"/>
    <property type="match status" value="2"/>
</dbReference>
<evidence type="ECO:0000256" key="2">
    <source>
        <dbReference type="ARBA" id="ARBA00022448"/>
    </source>
</evidence>
<evidence type="ECO:0000313" key="8">
    <source>
        <dbReference type="EMBL" id="EAX47948.1"/>
    </source>
</evidence>
<feature type="transmembrane region" description="Helical" evidence="6">
    <location>
        <begin position="84"/>
        <end position="107"/>
    </location>
</feature>
<evidence type="ECO:0000259" key="7">
    <source>
        <dbReference type="PROSITE" id="PS50850"/>
    </source>
</evidence>
<comment type="subcellular location">
    <subcellularLocation>
        <location evidence="1">Cell membrane</location>
        <topology evidence="1">Multi-pass membrane protein</topology>
    </subcellularLocation>
</comment>
<evidence type="ECO:0000256" key="6">
    <source>
        <dbReference type="SAM" id="Phobius"/>
    </source>
</evidence>
<keyword evidence="4 6" id="KW-1133">Transmembrane helix</keyword>
<feature type="transmembrane region" description="Helical" evidence="6">
    <location>
        <begin position="44"/>
        <end position="64"/>
    </location>
</feature>
<evidence type="ECO:0000256" key="4">
    <source>
        <dbReference type="ARBA" id="ARBA00022989"/>
    </source>
</evidence>
<feature type="transmembrane region" description="Helical" evidence="6">
    <location>
        <begin position="268"/>
        <end position="286"/>
    </location>
</feature>
<dbReference type="EMBL" id="AAWL01000005">
    <property type="protein sequence ID" value="EAX47948.1"/>
    <property type="molecule type" value="Genomic_DNA"/>
</dbReference>
<reference evidence="8 9" key="1">
    <citation type="submission" date="2007-01" db="EMBL/GenBank/DDBJ databases">
        <title>Annotation of the draft genome assembly of Thermosinus carboxydivorans Nor1.</title>
        <authorList>
            <consortium name="US DOE Joint Genome Institute (JGI-ORNL)"/>
            <person name="Larimer F."/>
            <person name="Land M."/>
            <person name="Hauser L."/>
        </authorList>
    </citation>
    <scope>NUCLEOTIDE SEQUENCE [LARGE SCALE GENOMIC DNA]</scope>
    <source>
        <strain evidence="8 9">Nor1</strain>
    </source>
</reference>
<dbReference type="PANTHER" id="PTHR11662:SF399">
    <property type="entry name" value="FI19708P1-RELATED"/>
    <property type="match status" value="1"/>
</dbReference>
<feature type="transmembrane region" description="Helical" evidence="6">
    <location>
        <begin position="359"/>
        <end position="381"/>
    </location>
</feature>
<evidence type="ECO:0000313" key="9">
    <source>
        <dbReference type="Proteomes" id="UP000005139"/>
    </source>
</evidence>
<sequence>MKMTNYRWVVGLFGMFIAFVSYMDRVNLSVTTPMIMQEFGFSKMDMGMMQTAFFLAYASCQIPGGMLAEYFGPRIVTSLAVGWWSFFTALTGLCNSFATFVAARFVFGLGEGPIFPSLNTANQKWFPTTERSKAAAMMSAGAYIGPIFGPAIVVAIMMAWGWRAVFYIFGLAGILIAVCYYYLVTDRPNESRFVNRAELEHIMEGTEVTTEKKEVAPWSTFLTSSQFWAIAGQFFVTDYITYVFLAWLPVYLMEARGFSLQQMGFAASLPWIAMTIGVLGTGYLSDRMLKAGMTKNKVRTLFGISGLVVCCVALNAAAYTTDKWITVMWLTLAHGGLGLVFAASWASTIDLGGKFTGTVSGWMNFWGNIGGVAAPVTAAWIATNYGWGVVLISTSALAVVGAVLWLMVKPDQQLKVPERASAGATL</sequence>
<name>A1HPH2_9FIRM</name>
<keyword evidence="5 6" id="KW-0472">Membrane</keyword>
<keyword evidence="3 6" id="KW-0812">Transmembrane</keyword>
<feature type="transmembrane region" description="Helical" evidence="6">
    <location>
        <begin position="164"/>
        <end position="183"/>
    </location>
</feature>
<accession>A1HPH2</accession>
<proteinExistence type="predicted"/>
<evidence type="ECO:0000256" key="3">
    <source>
        <dbReference type="ARBA" id="ARBA00022692"/>
    </source>
</evidence>
<feature type="transmembrane region" description="Helical" evidence="6">
    <location>
        <begin position="134"/>
        <end position="158"/>
    </location>
</feature>
<dbReference type="Pfam" id="PF07690">
    <property type="entry name" value="MFS_1"/>
    <property type="match status" value="1"/>
</dbReference>
<comment type="caution">
    <text evidence="8">The sequence shown here is derived from an EMBL/GenBank/DDBJ whole genome shotgun (WGS) entry which is preliminary data.</text>
</comment>
<dbReference type="CDD" id="cd17319">
    <property type="entry name" value="MFS_ExuT_GudP_like"/>
    <property type="match status" value="1"/>
</dbReference>
<dbReference type="GO" id="GO:0005886">
    <property type="term" value="C:plasma membrane"/>
    <property type="evidence" value="ECO:0007669"/>
    <property type="project" value="UniProtKB-SubCell"/>
</dbReference>
<dbReference type="InterPro" id="IPR050382">
    <property type="entry name" value="MFS_Na/Anion_cotransporter"/>
</dbReference>
<feature type="transmembrane region" description="Helical" evidence="6">
    <location>
        <begin position="298"/>
        <end position="318"/>
    </location>
</feature>
<protein>
    <submittedName>
        <fullName evidence="8">Major facilitator superfamily MFS_1</fullName>
    </submittedName>
</protein>
<organism evidence="8 9">
    <name type="scientific">Thermosinus carboxydivorans Nor1</name>
    <dbReference type="NCBI Taxonomy" id="401526"/>
    <lineage>
        <taxon>Bacteria</taxon>
        <taxon>Bacillati</taxon>
        <taxon>Bacillota</taxon>
        <taxon>Negativicutes</taxon>
        <taxon>Selenomonadales</taxon>
        <taxon>Sporomusaceae</taxon>
        <taxon>Thermosinus</taxon>
    </lineage>
</organism>
<reference evidence="8 9" key="2">
    <citation type="submission" date="2007-01" db="EMBL/GenBank/DDBJ databases">
        <title>Sequencing of the draft genome and assembly of Thermosinus carboxydivorans Nor1.</title>
        <authorList>
            <consortium name="US DOE Joint Genome Institute (JGI-PGF)"/>
            <person name="Copeland A."/>
            <person name="Lucas S."/>
            <person name="Lapidus A."/>
            <person name="Barry K."/>
            <person name="Glavina del Rio T."/>
            <person name="Dalin E."/>
            <person name="Tice H."/>
            <person name="Bruce D."/>
            <person name="Pitluck S."/>
            <person name="Richardson P."/>
        </authorList>
    </citation>
    <scope>NUCLEOTIDE SEQUENCE [LARGE SCALE GENOMIC DNA]</scope>
    <source>
        <strain evidence="8 9">Nor1</strain>
    </source>
</reference>
<dbReference type="InterPro" id="IPR020846">
    <property type="entry name" value="MFS_dom"/>
</dbReference>
<dbReference type="eggNOG" id="COG2271">
    <property type="taxonomic scope" value="Bacteria"/>
</dbReference>
<dbReference type="OrthoDB" id="105228at2"/>
<dbReference type="Proteomes" id="UP000005139">
    <property type="component" value="Unassembled WGS sequence"/>
</dbReference>
<dbReference type="AlphaFoldDB" id="A1HPH2"/>
<keyword evidence="9" id="KW-1185">Reference proteome</keyword>
<dbReference type="GO" id="GO:0022857">
    <property type="term" value="F:transmembrane transporter activity"/>
    <property type="evidence" value="ECO:0007669"/>
    <property type="project" value="InterPro"/>
</dbReference>
<keyword evidence="2" id="KW-0813">Transport</keyword>
<feature type="transmembrane region" description="Helical" evidence="6">
    <location>
        <begin position="6"/>
        <end position="23"/>
    </location>
</feature>
<dbReference type="PANTHER" id="PTHR11662">
    <property type="entry name" value="SOLUTE CARRIER FAMILY 17"/>
    <property type="match status" value="1"/>
</dbReference>
<gene>
    <name evidence="8" type="ORF">TcarDRAFT_1826</name>
</gene>
<feature type="transmembrane region" description="Helical" evidence="6">
    <location>
        <begin position="387"/>
        <end position="408"/>
    </location>
</feature>